<feature type="region of interest" description="Disordered" evidence="1">
    <location>
        <begin position="1"/>
        <end position="24"/>
    </location>
</feature>
<dbReference type="EMBL" id="KL142368">
    <property type="protein sequence ID" value="KDR83729.1"/>
    <property type="molecule type" value="Genomic_DNA"/>
</dbReference>
<feature type="transmembrane region" description="Helical" evidence="2">
    <location>
        <begin position="71"/>
        <end position="93"/>
    </location>
</feature>
<feature type="transmembrane region" description="Helical" evidence="2">
    <location>
        <begin position="105"/>
        <end position="123"/>
    </location>
</feature>
<evidence type="ECO:0008006" key="5">
    <source>
        <dbReference type="Google" id="ProtNLM"/>
    </source>
</evidence>
<organism evidence="3 4">
    <name type="scientific">Galerina marginata (strain CBS 339.88)</name>
    <dbReference type="NCBI Taxonomy" id="685588"/>
    <lineage>
        <taxon>Eukaryota</taxon>
        <taxon>Fungi</taxon>
        <taxon>Dikarya</taxon>
        <taxon>Basidiomycota</taxon>
        <taxon>Agaricomycotina</taxon>
        <taxon>Agaricomycetes</taxon>
        <taxon>Agaricomycetidae</taxon>
        <taxon>Agaricales</taxon>
        <taxon>Agaricineae</taxon>
        <taxon>Strophariaceae</taxon>
        <taxon>Galerina</taxon>
    </lineage>
</organism>
<keyword evidence="4" id="KW-1185">Reference proteome</keyword>
<proteinExistence type="predicted"/>
<dbReference type="Proteomes" id="UP000027222">
    <property type="component" value="Unassembled WGS sequence"/>
</dbReference>
<dbReference type="AlphaFoldDB" id="A0A067TUW4"/>
<evidence type="ECO:0000313" key="4">
    <source>
        <dbReference type="Proteomes" id="UP000027222"/>
    </source>
</evidence>
<keyword evidence="2" id="KW-0812">Transmembrane</keyword>
<gene>
    <name evidence="3" type="ORF">GALMADRAFT_236076</name>
</gene>
<sequence>MSPSARRGAPSRQRSSQSQPTTSRARMPSLFITIRNSIYGTVLLFTLICLAMAGHFQSVLAASDLTRFVPFAIFVCSASMFIFLVLISFAFFLRERNPISTKVELACLGLAGMFWLVLGVFLITSDAQSADVECFASDASSTPLDDASAEFHTDQYQAMYRVLMSFSLMNAALVLFACFALLFLALRRHRKGDEHMWHGPVTSCAWFNNYENAKQTRGKVSSSSILPVASAYMGGAVFTEKPQRQASARRERDRDHSTRPSRNQSSRNPYPTPPKDSPSRNYPRQGSGNSPRSARAHGVDLEKGGMLNPYSGR</sequence>
<dbReference type="STRING" id="685588.A0A067TUW4"/>
<keyword evidence="2" id="KW-1133">Transmembrane helix</keyword>
<name>A0A067TUW4_GALM3</name>
<accession>A0A067TUW4</accession>
<feature type="transmembrane region" description="Helical" evidence="2">
    <location>
        <begin position="162"/>
        <end position="186"/>
    </location>
</feature>
<feature type="compositionally biased region" description="Polar residues" evidence="1">
    <location>
        <begin position="279"/>
        <end position="292"/>
    </location>
</feature>
<evidence type="ECO:0000256" key="2">
    <source>
        <dbReference type="SAM" id="Phobius"/>
    </source>
</evidence>
<keyword evidence="2" id="KW-0472">Membrane</keyword>
<dbReference type="OrthoDB" id="3266740at2759"/>
<protein>
    <recommendedName>
        <fullName evidence="5">MARVEL domain-containing protein</fullName>
    </recommendedName>
</protein>
<feature type="region of interest" description="Disordered" evidence="1">
    <location>
        <begin position="237"/>
        <end position="313"/>
    </location>
</feature>
<evidence type="ECO:0000256" key="1">
    <source>
        <dbReference type="SAM" id="MobiDB-lite"/>
    </source>
</evidence>
<reference evidence="4" key="1">
    <citation type="journal article" date="2014" name="Proc. Natl. Acad. Sci. U.S.A.">
        <title>Extensive sampling of basidiomycete genomes demonstrates inadequacy of the white-rot/brown-rot paradigm for wood decay fungi.</title>
        <authorList>
            <person name="Riley R."/>
            <person name="Salamov A.A."/>
            <person name="Brown D.W."/>
            <person name="Nagy L.G."/>
            <person name="Floudas D."/>
            <person name="Held B.W."/>
            <person name="Levasseur A."/>
            <person name="Lombard V."/>
            <person name="Morin E."/>
            <person name="Otillar R."/>
            <person name="Lindquist E.A."/>
            <person name="Sun H."/>
            <person name="LaButti K.M."/>
            <person name="Schmutz J."/>
            <person name="Jabbour D."/>
            <person name="Luo H."/>
            <person name="Baker S.E."/>
            <person name="Pisabarro A.G."/>
            <person name="Walton J.D."/>
            <person name="Blanchette R.A."/>
            <person name="Henrissat B."/>
            <person name="Martin F."/>
            <person name="Cullen D."/>
            <person name="Hibbett D.S."/>
            <person name="Grigoriev I.V."/>
        </authorList>
    </citation>
    <scope>NUCLEOTIDE SEQUENCE [LARGE SCALE GENOMIC DNA]</scope>
    <source>
        <strain evidence="4">CBS 339.88</strain>
    </source>
</reference>
<feature type="compositionally biased region" description="Polar residues" evidence="1">
    <location>
        <begin position="260"/>
        <end position="269"/>
    </location>
</feature>
<dbReference type="HOGENOM" id="CLU_064781_0_0_1"/>
<evidence type="ECO:0000313" key="3">
    <source>
        <dbReference type="EMBL" id="KDR83729.1"/>
    </source>
</evidence>
<feature type="compositionally biased region" description="Basic and acidic residues" evidence="1">
    <location>
        <begin position="248"/>
        <end position="258"/>
    </location>
</feature>